<dbReference type="GO" id="GO:0042910">
    <property type="term" value="F:xenobiotic transmembrane transporter activity"/>
    <property type="evidence" value="ECO:0007669"/>
    <property type="project" value="TreeGrafter"/>
</dbReference>
<dbReference type="EMBL" id="JAFKMR010000021">
    <property type="protein sequence ID" value="MBN8744866.1"/>
    <property type="molecule type" value="Genomic_DNA"/>
</dbReference>
<dbReference type="InterPro" id="IPR027463">
    <property type="entry name" value="AcrB_DN_DC_subdom"/>
</dbReference>
<dbReference type="InterPro" id="IPR001036">
    <property type="entry name" value="Acrflvin-R"/>
</dbReference>
<name>A0A8I1MW87_THIA3</name>
<dbReference type="PANTHER" id="PTHR32063:SF0">
    <property type="entry name" value="SWARMING MOTILITY PROTEIN SWRC"/>
    <property type="match status" value="1"/>
</dbReference>
<proteinExistence type="predicted"/>
<feature type="transmembrane region" description="Helical" evidence="1">
    <location>
        <begin position="920"/>
        <end position="943"/>
    </location>
</feature>
<dbReference type="PRINTS" id="PR00702">
    <property type="entry name" value="ACRIFLAVINRP"/>
</dbReference>
<feature type="transmembrane region" description="Helical" evidence="1">
    <location>
        <begin position="533"/>
        <end position="551"/>
    </location>
</feature>
<dbReference type="Gene3D" id="1.20.1640.10">
    <property type="entry name" value="Multidrug efflux transporter AcrB transmembrane domain"/>
    <property type="match status" value="2"/>
</dbReference>
<evidence type="ECO:0000256" key="1">
    <source>
        <dbReference type="SAM" id="Phobius"/>
    </source>
</evidence>
<accession>A0A8I1MW87</accession>
<dbReference type="Proteomes" id="UP000664800">
    <property type="component" value="Unassembled WGS sequence"/>
</dbReference>
<protein>
    <submittedName>
        <fullName evidence="2">Efflux RND transporter permease subunit</fullName>
    </submittedName>
</protein>
<dbReference type="Gene3D" id="3.30.2090.10">
    <property type="entry name" value="Multidrug efflux transporter AcrB TolC docking domain, DN and DC subdomains"/>
    <property type="match status" value="2"/>
</dbReference>
<reference evidence="2" key="1">
    <citation type="submission" date="2021-02" db="EMBL/GenBank/DDBJ databases">
        <title>Thiocyanate and organic carbon inputs drive convergent selection for specific autotrophic Afipia and Thiobacillus strains within complex microbiomes.</title>
        <authorList>
            <person name="Huddy R.J."/>
            <person name="Sachdeva R."/>
            <person name="Kadzinga F."/>
            <person name="Kantor R.S."/>
            <person name="Harrison S.T.L."/>
            <person name="Banfield J.F."/>
        </authorList>
    </citation>
    <scope>NUCLEOTIDE SEQUENCE</scope>
    <source>
        <strain evidence="2">SCN18_13_7_16_R3_B_64_19</strain>
    </source>
</reference>
<feature type="transmembrane region" description="Helical" evidence="1">
    <location>
        <begin position="469"/>
        <end position="492"/>
    </location>
</feature>
<dbReference type="SUPFAM" id="SSF82866">
    <property type="entry name" value="Multidrug efflux transporter AcrB transmembrane domain"/>
    <property type="match status" value="2"/>
</dbReference>
<evidence type="ECO:0000313" key="3">
    <source>
        <dbReference type="Proteomes" id="UP000664800"/>
    </source>
</evidence>
<feature type="transmembrane region" description="Helical" evidence="1">
    <location>
        <begin position="433"/>
        <end position="457"/>
    </location>
</feature>
<feature type="transmembrane region" description="Helical" evidence="1">
    <location>
        <begin position="387"/>
        <end position="408"/>
    </location>
</feature>
<sequence>MNFMQRLLGRPHAIIAIALLVVVAGIAAYFTMPMNLFPDSNRPMITVVTQWPGAEASDVEQDITHPIETQLSAIDGVRRVTSVSRDQVSAVTVEFEYGNDINIAATKVLTELKRVESSLPAGSRAPVIFRITNAAQPVTVLALTPAPQSNLGLSEVRRIAENQLRDRLLRIPGVAEVEVFGGHERQAQVDLDRSALASHHLNVAQVAAALAASNITAPQGLVHRDGYRFLLTLNSLAHNPQQLAEVQVPVSGGGFVRVGDLGKVGWGDADPTSLYRGNGKEAIAVSLLRGDNGYAATTARAIDAELPKIEAQFPMLHIAQSDGQLRLIDLTVENMLGALRDALIMTVLVILLFLADTRAAFITALSLPFTYLLTFLVMKLIGYEFDMITLTAIIIAVGLLADDAIVVIENIERRMREHGESGFAVAANGTQEVMLAVLSGTLANAVVLLPIVFIGGFVQTVLRPLSVSLMVALAASFIVAVTIIPLLTPWLLKPGARDPLRKPLSYFDRWVIQPLKRFYAATVGWALEHPKRVLFIALVLTVVSLRQLPVVGRELMPLMDSGISQISFETQPDTDAAQMQHIAKQVDAAIRASVKPDWLLSTSTVVGAEPQDKSFGAARIFSQGMTTVNLVDRFHRDETIFQINKVIQDKVRAIPGVIDANAVVYGATPLSSIRGTVDLMVSGPDWRVLDQIAGEIEQRLAKVGGLTGFERSWQGDSKRLQLDVDAARASNYGLTPGAIAQQVAAQVNGIPGGSLRVEGENSIPVWVRLRADERSSPAAIAALNLTTPNGAIVPLAQVATVKTVYAPTSYTHQNLLRTVDVIGYRRNIAVTALDEHVTEALKGLQLPRGYTISDEGEMKEMNESFTRLGQSLAFGIVLLAVVLVIAFRSFITPIAILVTLPLAVIGAAWAMLIADKHGCMPSFMGLILLMGIIVKNGILLVDFAQEALGRGVPLKQAILQAVDLRTRPILMTATAAAVGMIPVAFEWAVGLERLSPLAVVAIGGLIVGTFLTLLIVPVLLFLLLKRRYPENNTTPAVPSA</sequence>
<dbReference type="Gene3D" id="3.30.70.1320">
    <property type="entry name" value="Multidrug efflux transporter AcrB pore domain like"/>
    <property type="match status" value="1"/>
</dbReference>
<feature type="transmembrane region" description="Helical" evidence="1">
    <location>
        <begin position="335"/>
        <end position="354"/>
    </location>
</feature>
<dbReference type="AlphaFoldDB" id="A0A8I1MW87"/>
<feature type="transmembrane region" description="Helical" evidence="1">
    <location>
        <begin position="12"/>
        <end position="32"/>
    </location>
</feature>
<feature type="transmembrane region" description="Helical" evidence="1">
    <location>
        <begin position="868"/>
        <end position="887"/>
    </location>
</feature>
<dbReference type="SUPFAM" id="SSF82693">
    <property type="entry name" value="Multidrug efflux transporter AcrB pore domain, PN1, PN2, PC1 and PC2 subdomains"/>
    <property type="match status" value="2"/>
</dbReference>
<organism evidence="2 3">
    <name type="scientific">Thiomonas arsenitoxydans (strain DSM 22701 / CIP 110005 / 3As)</name>
    <dbReference type="NCBI Taxonomy" id="426114"/>
    <lineage>
        <taxon>Bacteria</taxon>
        <taxon>Pseudomonadati</taxon>
        <taxon>Pseudomonadota</taxon>
        <taxon>Betaproteobacteria</taxon>
        <taxon>Burkholderiales</taxon>
        <taxon>Thiomonas</taxon>
    </lineage>
</organism>
<evidence type="ECO:0000313" key="2">
    <source>
        <dbReference type="EMBL" id="MBN8744866.1"/>
    </source>
</evidence>
<dbReference type="RefSeq" id="WP_276730974.1">
    <property type="nucleotide sequence ID" value="NZ_JAFKMR010000021.1"/>
</dbReference>
<dbReference type="GO" id="GO:0005886">
    <property type="term" value="C:plasma membrane"/>
    <property type="evidence" value="ECO:0007669"/>
    <property type="project" value="TreeGrafter"/>
</dbReference>
<feature type="transmembrane region" description="Helical" evidence="1">
    <location>
        <begin position="997"/>
        <end position="1024"/>
    </location>
</feature>
<comment type="caution">
    <text evidence="2">The sequence shown here is derived from an EMBL/GenBank/DDBJ whole genome shotgun (WGS) entry which is preliminary data.</text>
</comment>
<dbReference type="Gene3D" id="3.30.70.1440">
    <property type="entry name" value="Multidrug efflux transporter AcrB pore domain"/>
    <property type="match status" value="1"/>
</dbReference>
<feature type="transmembrane region" description="Helical" evidence="1">
    <location>
        <begin position="964"/>
        <end position="985"/>
    </location>
</feature>
<feature type="transmembrane region" description="Helical" evidence="1">
    <location>
        <begin position="361"/>
        <end position="381"/>
    </location>
</feature>
<keyword evidence="1" id="KW-0472">Membrane</keyword>
<dbReference type="Pfam" id="PF00873">
    <property type="entry name" value="ACR_tran"/>
    <property type="match status" value="1"/>
</dbReference>
<gene>
    <name evidence="2" type="ORF">J0I24_11240</name>
</gene>
<dbReference type="SUPFAM" id="SSF82714">
    <property type="entry name" value="Multidrug efflux transporter AcrB TolC docking domain, DN and DC subdomains"/>
    <property type="match status" value="2"/>
</dbReference>
<dbReference type="Gene3D" id="3.30.70.1430">
    <property type="entry name" value="Multidrug efflux transporter AcrB pore domain"/>
    <property type="match status" value="2"/>
</dbReference>
<dbReference type="PANTHER" id="PTHR32063">
    <property type="match status" value="1"/>
</dbReference>
<keyword evidence="1" id="KW-1133">Transmembrane helix</keyword>
<keyword evidence="1" id="KW-0812">Transmembrane</keyword>
<feature type="transmembrane region" description="Helical" evidence="1">
    <location>
        <begin position="894"/>
        <end position="914"/>
    </location>
</feature>